<gene>
    <name evidence="3" type="ORF">NCTC10742_03947</name>
</gene>
<dbReference type="InterPro" id="IPR024516">
    <property type="entry name" value="Mce_C"/>
</dbReference>
<feature type="domain" description="Mammalian cell entry C-terminal" evidence="2">
    <location>
        <begin position="116"/>
        <end position="325"/>
    </location>
</feature>
<evidence type="ECO:0000313" key="3">
    <source>
        <dbReference type="EMBL" id="STZ44705.1"/>
    </source>
</evidence>
<proteinExistence type="predicted"/>
<dbReference type="EMBL" id="UGQM01000001">
    <property type="protein sequence ID" value="STZ44705.1"/>
    <property type="molecule type" value="Genomic_DNA"/>
</dbReference>
<dbReference type="PANTHER" id="PTHR33371">
    <property type="entry name" value="INTERMEMBRANE PHOSPHOLIPID TRANSPORT SYSTEM BINDING PROTEIN MLAD-RELATED"/>
    <property type="match status" value="1"/>
</dbReference>
<accession>A0A378SQQ2</accession>
<dbReference type="Proteomes" id="UP000254291">
    <property type="component" value="Unassembled WGS sequence"/>
</dbReference>
<dbReference type="GO" id="GO:0051701">
    <property type="term" value="P:biological process involved in interaction with host"/>
    <property type="evidence" value="ECO:0007669"/>
    <property type="project" value="TreeGrafter"/>
</dbReference>
<dbReference type="PANTHER" id="PTHR33371:SF19">
    <property type="entry name" value="MCE-FAMILY PROTEIN MCE4A"/>
    <property type="match status" value="1"/>
</dbReference>
<dbReference type="AlphaFoldDB" id="A0A378SQQ2"/>
<dbReference type="InterPro" id="IPR052336">
    <property type="entry name" value="MlaD_Phospholipid_Transporter"/>
</dbReference>
<organism evidence="3 4">
    <name type="scientific">Mycolicibacterium gilvum</name>
    <dbReference type="NCBI Taxonomy" id="1804"/>
    <lineage>
        <taxon>Bacteria</taxon>
        <taxon>Bacillati</taxon>
        <taxon>Actinomycetota</taxon>
        <taxon>Actinomycetes</taxon>
        <taxon>Mycobacteriales</taxon>
        <taxon>Mycobacteriaceae</taxon>
        <taxon>Mycolicibacterium</taxon>
    </lineage>
</organism>
<dbReference type="NCBIfam" id="TIGR00996">
    <property type="entry name" value="Mtu_fam_mce"/>
    <property type="match status" value="1"/>
</dbReference>
<reference evidence="3 4" key="1">
    <citation type="submission" date="2018-06" db="EMBL/GenBank/DDBJ databases">
        <authorList>
            <consortium name="Pathogen Informatics"/>
            <person name="Doyle S."/>
        </authorList>
    </citation>
    <scope>NUCLEOTIDE SEQUENCE [LARGE SCALE GENOMIC DNA]</scope>
    <source>
        <strain evidence="3 4">NCTC10742</strain>
    </source>
</reference>
<dbReference type="Pfam" id="PF11887">
    <property type="entry name" value="Mce4_CUP1"/>
    <property type="match status" value="1"/>
</dbReference>
<evidence type="ECO:0000313" key="4">
    <source>
        <dbReference type="Proteomes" id="UP000254291"/>
    </source>
</evidence>
<dbReference type="InterPro" id="IPR003399">
    <property type="entry name" value="Mce/MlaD"/>
</dbReference>
<evidence type="ECO:0000259" key="1">
    <source>
        <dbReference type="Pfam" id="PF02470"/>
    </source>
</evidence>
<name>A0A378SQQ2_9MYCO</name>
<protein>
    <submittedName>
        <fullName evidence="3">Virulence factor Mce family protein</fullName>
    </submittedName>
</protein>
<dbReference type="Pfam" id="PF02470">
    <property type="entry name" value="MlaD"/>
    <property type="match status" value="1"/>
</dbReference>
<dbReference type="InterPro" id="IPR005693">
    <property type="entry name" value="Mce"/>
</dbReference>
<evidence type="ECO:0000259" key="2">
    <source>
        <dbReference type="Pfam" id="PF11887"/>
    </source>
</evidence>
<feature type="domain" description="Mce/MlaD" evidence="1">
    <location>
        <begin position="31"/>
        <end position="109"/>
    </location>
</feature>
<dbReference type="GO" id="GO:0005576">
    <property type="term" value="C:extracellular region"/>
    <property type="evidence" value="ECO:0007669"/>
    <property type="project" value="TreeGrafter"/>
</dbReference>
<sequence>MRPLAGLGMVVALLVILAVSIGLFAGKFTETVPVTVISDRAGLVMNPDAKVKMRGVQVGTVKSIDYRPDGTAALQLDMDPSQLPLIPENVNVDIASSTVFGAKFVQFEAPENPVGELRTGQVLRGDHVTVEINTVFQQLVNVLDAVDPLKLNETLGALSQAFSGRGEKFGQTLTDFNALLAELEPSLPNLSRDIEAAVPTLEAYGDAAPDLVSIFENTTTLGNSIVDEQENLDQFLISSIGLADLGNEVVGGNREALTNVLDVLVPTTQLLHDYRKSLWCGIGGLVPFAQSPPQFSGIFVSAGLTLGVERYRYPRDLPKVAAKSGGRDYCAELGLPEMPAEFVPPLIVGDVGSNPAQYGNSGILLNSEGLKNWLFGPLDGPPRNTAQIGMPG</sequence>